<name>A0ABT0SFU3_9GAMM</name>
<dbReference type="InterPro" id="IPR031982">
    <property type="entry name" value="PilE-like"/>
</dbReference>
<organism evidence="2 3">
    <name type="scientific">Stenotrophomonas mori</name>
    <dbReference type="NCBI Taxonomy" id="2871096"/>
    <lineage>
        <taxon>Bacteria</taxon>
        <taxon>Pseudomonadati</taxon>
        <taxon>Pseudomonadota</taxon>
        <taxon>Gammaproteobacteria</taxon>
        <taxon>Lysobacterales</taxon>
        <taxon>Lysobacteraceae</taxon>
        <taxon>Stenotrophomonas</taxon>
    </lineage>
</organism>
<dbReference type="PROSITE" id="PS00409">
    <property type="entry name" value="PROKAR_NTER_METHYL"/>
    <property type="match status" value="1"/>
</dbReference>
<dbReference type="PANTHER" id="PTHR30093">
    <property type="entry name" value="GENERAL SECRETION PATHWAY PROTEIN G"/>
    <property type="match status" value="1"/>
</dbReference>
<reference evidence="2 3" key="1">
    <citation type="submission" date="2021-08" db="EMBL/GenBank/DDBJ databases">
        <title>Novel members of of the genus Stenotrophomonas from differernt environment.</title>
        <authorList>
            <person name="Deng Y."/>
        </authorList>
    </citation>
    <scope>NUCLEOTIDE SEQUENCE [LARGE SCALE GENOMIC DNA]</scope>
    <source>
        <strain evidence="2 3">CPCC 101365</strain>
    </source>
</reference>
<accession>A0ABT0SFU3</accession>
<keyword evidence="1" id="KW-1133">Transmembrane helix</keyword>
<proteinExistence type="predicted"/>
<dbReference type="Pfam" id="PF16732">
    <property type="entry name" value="ComP_DUS"/>
    <property type="match status" value="1"/>
</dbReference>
<protein>
    <submittedName>
        <fullName evidence="2">Type IV pilin protein</fullName>
    </submittedName>
</protein>
<keyword evidence="1" id="KW-0472">Membrane</keyword>
<dbReference type="EMBL" id="JAIKTS010000001">
    <property type="protein sequence ID" value="MCL7714191.1"/>
    <property type="molecule type" value="Genomic_DNA"/>
</dbReference>
<dbReference type="RefSeq" id="WP_272494046.1">
    <property type="nucleotide sequence ID" value="NZ_JAIKTS010000001.1"/>
</dbReference>
<dbReference type="Gene3D" id="3.30.700.10">
    <property type="entry name" value="Glycoprotein, Type 4 Pilin"/>
    <property type="match status" value="1"/>
</dbReference>
<sequence length="131" mass="13831">MNSKHTHGGFTLIELMIVVVILGVLASIALPSYSRHVQKTRRAAGAACALAVSHQLERYYTTQLSYQGAPDAAALSAVCDADARRFYTIETQVAARSYTVSANPTGAQSGDSCGTLTVDHQGARTPASGCW</sequence>
<keyword evidence="1" id="KW-0812">Transmembrane</keyword>
<dbReference type="SUPFAM" id="SSF54523">
    <property type="entry name" value="Pili subunits"/>
    <property type="match status" value="1"/>
</dbReference>
<feature type="transmembrane region" description="Helical" evidence="1">
    <location>
        <begin position="12"/>
        <end position="33"/>
    </location>
</feature>
<evidence type="ECO:0000313" key="2">
    <source>
        <dbReference type="EMBL" id="MCL7714191.1"/>
    </source>
</evidence>
<comment type="caution">
    <text evidence="2">The sequence shown here is derived from an EMBL/GenBank/DDBJ whole genome shotgun (WGS) entry which is preliminary data.</text>
</comment>
<evidence type="ECO:0000256" key="1">
    <source>
        <dbReference type="SAM" id="Phobius"/>
    </source>
</evidence>
<dbReference type="Pfam" id="PF07963">
    <property type="entry name" value="N_methyl"/>
    <property type="match status" value="1"/>
</dbReference>
<dbReference type="InterPro" id="IPR045584">
    <property type="entry name" value="Pilin-like"/>
</dbReference>
<keyword evidence="3" id="KW-1185">Reference proteome</keyword>
<dbReference type="Proteomes" id="UP001431235">
    <property type="component" value="Unassembled WGS sequence"/>
</dbReference>
<gene>
    <name evidence="2" type="ORF">K5L01_05950</name>
</gene>
<dbReference type="NCBIfam" id="TIGR02532">
    <property type="entry name" value="IV_pilin_GFxxxE"/>
    <property type="match status" value="1"/>
</dbReference>
<evidence type="ECO:0000313" key="3">
    <source>
        <dbReference type="Proteomes" id="UP001431235"/>
    </source>
</evidence>
<dbReference type="PANTHER" id="PTHR30093:SF47">
    <property type="entry name" value="TYPE IV PILUS NON-CORE MINOR PILIN PILE"/>
    <property type="match status" value="1"/>
</dbReference>
<dbReference type="InterPro" id="IPR012902">
    <property type="entry name" value="N_methyl_site"/>
</dbReference>